<reference evidence="2" key="1">
    <citation type="submission" date="2019-12" db="EMBL/GenBank/DDBJ databases">
        <authorList>
            <person name="Scholes J."/>
        </authorList>
    </citation>
    <scope>NUCLEOTIDE SEQUENCE</scope>
</reference>
<evidence type="ECO:0000256" key="1">
    <source>
        <dbReference type="SAM" id="MobiDB-lite"/>
    </source>
</evidence>
<feature type="compositionally biased region" description="Basic residues" evidence="1">
    <location>
        <begin position="40"/>
        <end position="58"/>
    </location>
</feature>
<feature type="non-terminal residue" evidence="2">
    <location>
        <position position="94"/>
    </location>
</feature>
<gene>
    <name evidence="2" type="ORF">SHERM_06565</name>
</gene>
<dbReference type="AlphaFoldDB" id="A0A9N7NPQ4"/>
<comment type="caution">
    <text evidence="2">The sequence shown here is derived from an EMBL/GenBank/DDBJ whole genome shotgun (WGS) entry which is preliminary data.</text>
</comment>
<feature type="non-terminal residue" evidence="2">
    <location>
        <position position="1"/>
    </location>
</feature>
<dbReference type="EMBL" id="CACSLK010031729">
    <property type="protein sequence ID" value="CAA0840139.1"/>
    <property type="molecule type" value="Genomic_DNA"/>
</dbReference>
<organism evidence="2 3">
    <name type="scientific">Striga hermonthica</name>
    <name type="common">Purple witchweed</name>
    <name type="synonym">Buchnera hermonthica</name>
    <dbReference type="NCBI Taxonomy" id="68872"/>
    <lineage>
        <taxon>Eukaryota</taxon>
        <taxon>Viridiplantae</taxon>
        <taxon>Streptophyta</taxon>
        <taxon>Embryophyta</taxon>
        <taxon>Tracheophyta</taxon>
        <taxon>Spermatophyta</taxon>
        <taxon>Magnoliopsida</taxon>
        <taxon>eudicotyledons</taxon>
        <taxon>Gunneridae</taxon>
        <taxon>Pentapetalae</taxon>
        <taxon>asterids</taxon>
        <taxon>lamiids</taxon>
        <taxon>Lamiales</taxon>
        <taxon>Orobanchaceae</taxon>
        <taxon>Buchnereae</taxon>
        <taxon>Striga</taxon>
    </lineage>
</organism>
<name>A0A9N7NPQ4_STRHE</name>
<evidence type="ECO:0000313" key="3">
    <source>
        <dbReference type="Proteomes" id="UP001153555"/>
    </source>
</evidence>
<protein>
    <submittedName>
        <fullName evidence="2">Uncharacterized protein</fullName>
    </submittedName>
</protein>
<accession>A0A9N7NPQ4</accession>
<proteinExistence type="predicted"/>
<sequence>WCGTRAPPLCTRVAPPPCGARLLRPCPQRARAPPPFHIPRGMRHPAPRVPVRHARSARPARPPCCARVSANRPRPISACAHRFAHTAATCYAYA</sequence>
<feature type="region of interest" description="Disordered" evidence="1">
    <location>
        <begin position="33"/>
        <end position="61"/>
    </location>
</feature>
<keyword evidence="3" id="KW-1185">Reference proteome</keyword>
<evidence type="ECO:0000313" key="2">
    <source>
        <dbReference type="EMBL" id="CAA0840139.1"/>
    </source>
</evidence>
<dbReference type="Proteomes" id="UP001153555">
    <property type="component" value="Unassembled WGS sequence"/>
</dbReference>